<comment type="subcellular location">
    <subcellularLocation>
        <location evidence="2">Cell inner membrane</location>
    </subcellularLocation>
    <subcellularLocation>
        <location evidence="1">Periplasm</location>
    </subcellularLocation>
</comment>
<reference evidence="10 11" key="1">
    <citation type="submission" date="2020-07" db="EMBL/GenBank/DDBJ databases">
        <title>Sequencing the genomes of 1000 actinobacteria strains.</title>
        <authorList>
            <person name="Klenk H.-P."/>
        </authorList>
    </citation>
    <scope>NUCLEOTIDE SEQUENCE [LARGE SCALE GENOMIC DNA]</scope>
    <source>
        <strain evidence="10 11">DSM 29531</strain>
    </source>
</reference>
<gene>
    <name evidence="10" type="ORF">HNR15_001142</name>
</gene>
<dbReference type="PANTHER" id="PTHR30024:SF47">
    <property type="entry name" value="TAURINE-BINDING PERIPLASMIC PROTEIN"/>
    <property type="match status" value="1"/>
</dbReference>
<sequence length="368" mass="37095">MSARSRIRPLATTGAVVALAAAAGMSLTACGSSAAAGAPKGAPSGTASTLKLGYFANVTHAVPVVGVGDGSYAKALGSTKLSTTIYNAGPTAVQALLSGAIDAAYVGPNPAINAFIKSHGTAVRLIAGGASGGAALVAKPSITDVSQLAGKTVADPQRGGTQDIALKYYLKNHGLGFTGSGGKNVNVVSQDNAQTLTLFKQGRIDAAWLPEPWVSRLQQQAGAKVLVDEKSQWPGGNFVTTNLLVSTSYLKKNPRTVSALLGAQVATAQSITADPTKAATELDADLGKLTGKKLPEAVVVAALKNVKVGWDPYASSLKELASHAAAVDLLSKDADLQGIYDLGPLNAVLQNKKLAVVSDGGLGAKGSS</sequence>
<proteinExistence type="inferred from homology"/>
<dbReference type="AlphaFoldDB" id="A0A853DDW2"/>
<evidence type="ECO:0000256" key="7">
    <source>
        <dbReference type="ARBA" id="ARBA00022729"/>
    </source>
</evidence>
<keyword evidence="6" id="KW-0997">Cell inner membrane</keyword>
<name>A0A853DDW2_9MICO</name>
<protein>
    <submittedName>
        <fullName evidence="10">NitT/TauT family transport system substrate-binding protein</fullName>
    </submittedName>
</protein>
<feature type="chain" id="PRO_5032575973" evidence="9">
    <location>
        <begin position="35"/>
        <end position="368"/>
    </location>
</feature>
<dbReference type="Pfam" id="PF13379">
    <property type="entry name" value="NMT1_2"/>
    <property type="match status" value="1"/>
</dbReference>
<keyword evidence="11" id="KW-1185">Reference proteome</keyword>
<comment type="similarity">
    <text evidence="3">Belongs to the bacterial solute-binding protein SsuA/TauA family.</text>
</comment>
<evidence type="ECO:0000256" key="3">
    <source>
        <dbReference type="ARBA" id="ARBA00010742"/>
    </source>
</evidence>
<evidence type="ECO:0000256" key="8">
    <source>
        <dbReference type="ARBA" id="ARBA00023136"/>
    </source>
</evidence>
<dbReference type="Gene3D" id="3.40.190.10">
    <property type="entry name" value="Periplasmic binding protein-like II"/>
    <property type="match status" value="2"/>
</dbReference>
<feature type="signal peptide" evidence="9">
    <location>
        <begin position="1"/>
        <end position="34"/>
    </location>
</feature>
<evidence type="ECO:0000313" key="10">
    <source>
        <dbReference type="EMBL" id="NYJ74179.1"/>
    </source>
</evidence>
<evidence type="ECO:0000256" key="2">
    <source>
        <dbReference type="ARBA" id="ARBA00004533"/>
    </source>
</evidence>
<evidence type="ECO:0000256" key="5">
    <source>
        <dbReference type="ARBA" id="ARBA00022475"/>
    </source>
</evidence>
<dbReference type="Proteomes" id="UP000571817">
    <property type="component" value="Unassembled WGS sequence"/>
</dbReference>
<keyword evidence="7 9" id="KW-0732">Signal</keyword>
<dbReference type="PROSITE" id="PS51257">
    <property type="entry name" value="PROKAR_LIPOPROTEIN"/>
    <property type="match status" value="1"/>
</dbReference>
<dbReference type="InterPro" id="IPR044527">
    <property type="entry name" value="NrtA/CpmA_ABC-bd_dom"/>
</dbReference>
<dbReference type="GO" id="GO:0042597">
    <property type="term" value="C:periplasmic space"/>
    <property type="evidence" value="ECO:0007669"/>
    <property type="project" value="UniProtKB-SubCell"/>
</dbReference>
<dbReference type="CDD" id="cd13553">
    <property type="entry name" value="PBP2_NrtA_CpmA_like"/>
    <property type="match status" value="1"/>
</dbReference>
<dbReference type="PANTHER" id="PTHR30024">
    <property type="entry name" value="ALIPHATIC SULFONATES-BINDING PROTEIN-RELATED"/>
    <property type="match status" value="1"/>
</dbReference>
<evidence type="ECO:0000256" key="1">
    <source>
        <dbReference type="ARBA" id="ARBA00004418"/>
    </source>
</evidence>
<keyword evidence="8" id="KW-0472">Membrane</keyword>
<evidence type="ECO:0000313" key="11">
    <source>
        <dbReference type="Proteomes" id="UP000571817"/>
    </source>
</evidence>
<dbReference type="EMBL" id="JACCFW010000001">
    <property type="protein sequence ID" value="NYJ74179.1"/>
    <property type="molecule type" value="Genomic_DNA"/>
</dbReference>
<comment type="caution">
    <text evidence="10">The sequence shown here is derived from an EMBL/GenBank/DDBJ whole genome shotgun (WGS) entry which is preliminary data.</text>
</comment>
<accession>A0A853DDW2</accession>
<evidence type="ECO:0000256" key="4">
    <source>
        <dbReference type="ARBA" id="ARBA00022448"/>
    </source>
</evidence>
<keyword evidence="5" id="KW-1003">Cell membrane</keyword>
<evidence type="ECO:0000256" key="9">
    <source>
        <dbReference type="SAM" id="SignalP"/>
    </source>
</evidence>
<dbReference type="SUPFAM" id="SSF53850">
    <property type="entry name" value="Periplasmic binding protein-like II"/>
    <property type="match status" value="1"/>
</dbReference>
<dbReference type="GO" id="GO:0005886">
    <property type="term" value="C:plasma membrane"/>
    <property type="evidence" value="ECO:0007669"/>
    <property type="project" value="UniProtKB-SubCell"/>
</dbReference>
<keyword evidence="4" id="KW-0813">Transport</keyword>
<evidence type="ECO:0000256" key="6">
    <source>
        <dbReference type="ARBA" id="ARBA00022519"/>
    </source>
</evidence>
<organism evidence="10 11">
    <name type="scientific">Allobranchiibius huperziae</name>
    <dbReference type="NCBI Taxonomy" id="1874116"/>
    <lineage>
        <taxon>Bacteria</taxon>
        <taxon>Bacillati</taxon>
        <taxon>Actinomycetota</taxon>
        <taxon>Actinomycetes</taxon>
        <taxon>Micrococcales</taxon>
        <taxon>Dermacoccaceae</taxon>
        <taxon>Allobranchiibius</taxon>
    </lineage>
</organism>
<dbReference type="RefSeq" id="WP_179479857.1">
    <property type="nucleotide sequence ID" value="NZ_JACCFW010000001.1"/>
</dbReference>